<accession>A0ABP0UTA9</accession>
<keyword evidence="5 6" id="KW-0472">Membrane</keyword>
<reference evidence="7" key="1">
    <citation type="submission" date="2024-02" db="EMBL/GenBank/DDBJ databases">
        <authorList>
            <consortium name="ELIXIR-Norway"/>
            <consortium name="Elixir Norway"/>
        </authorList>
    </citation>
    <scope>NUCLEOTIDE SEQUENCE</scope>
</reference>
<protein>
    <submittedName>
        <fullName evidence="7">Uncharacterized protein</fullName>
    </submittedName>
</protein>
<feature type="transmembrane region" description="Helical" evidence="6">
    <location>
        <begin position="33"/>
        <end position="58"/>
    </location>
</feature>
<comment type="subcellular location">
    <subcellularLocation>
        <location evidence="1">Membrane</location>
    </subcellularLocation>
</comment>
<dbReference type="PANTHER" id="PTHR21659">
    <property type="entry name" value="HYDROPHOBIC PROTEIN RCI2 LOW TEMPERATURE AND SALT RESPONSIVE PROTEIN LTI6 -RELATED"/>
    <property type="match status" value="1"/>
</dbReference>
<evidence type="ECO:0000256" key="4">
    <source>
        <dbReference type="ARBA" id="ARBA00022989"/>
    </source>
</evidence>
<dbReference type="InterPro" id="IPR000612">
    <property type="entry name" value="PMP3"/>
</dbReference>
<keyword evidence="3 6" id="KW-0812">Transmembrane</keyword>
<evidence type="ECO:0000256" key="6">
    <source>
        <dbReference type="SAM" id="Phobius"/>
    </source>
</evidence>
<dbReference type="Pfam" id="PF01679">
    <property type="entry name" value="Pmp3"/>
    <property type="match status" value="1"/>
</dbReference>
<dbReference type="EMBL" id="OZ019898">
    <property type="protein sequence ID" value="CAK9229552.1"/>
    <property type="molecule type" value="Genomic_DNA"/>
</dbReference>
<evidence type="ECO:0000313" key="8">
    <source>
        <dbReference type="Proteomes" id="UP001497512"/>
    </source>
</evidence>
<evidence type="ECO:0000313" key="7">
    <source>
        <dbReference type="EMBL" id="CAK9229552.1"/>
    </source>
</evidence>
<keyword evidence="8" id="KW-1185">Reference proteome</keyword>
<organism evidence="7 8">
    <name type="scientific">Sphagnum troendelagicum</name>
    <dbReference type="NCBI Taxonomy" id="128251"/>
    <lineage>
        <taxon>Eukaryota</taxon>
        <taxon>Viridiplantae</taxon>
        <taxon>Streptophyta</taxon>
        <taxon>Embryophyta</taxon>
        <taxon>Bryophyta</taxon>
        <taxon>Sphagnophytina</taxon>
        <taxon>Sphagnopsida</taxon>
        <taxon>Sphagnales</taxon>
        <taxon>Sphagnaceae</taxon>
        <taxon>Sphagnum</taxon>
    </lineage>
</organism>
<sequence>MPDGTKGTYTFIDVLLAIILPPLGVFFKYGFEMEFWLCLLLTILGYIPGIVYAIYVIVR</sequence>
<evidence type="ECO:0000256" key="5">
    <source>
        <dbReference type="ARBA" id="ARBA00023136"/>
    </source>
</evidence>
<dbReference type="PROSITE" id="PS01309">
    <property type="entry name" value="UPF0057"/>
    <property type="match status" value="1"/>
</dbReference>
<evidence type="ECO:0000256" key="3">
    <source>
        <dbReference type="ARBA" id="ARBA00022692"/>
    </source>
</evidence>
<dbReference type="Proteomes" id="UP001497512">
    <property type="component" value="Chromosome 6"/>
</dbReference>
<evidence type="ECO:0000256" key="1">
    <source>
        <dbReference type="ARBA" id="ARBA00004370"/>
    </source>
</evidence>
<name>A0ABP0UTA9_9BRYO</name>
<gene>
    <name evidence="7" type="ORF">CSSPTR1EN2_LOCUS19790</name>
</gene>
<evidence type="ECO:0000256" key="2">
    <source>
        <dbReference type="ARBA" id="ARBA00009530"/>
    </source>
</evidence>
<dbReference type="PANTHER" id="PTHR21659:SF42">
    <property type="entry name" value="UPF0057 MEMBRANE PROTEIN ZK632.10-RELATED"/>
    <property type="match status" value="1"/>
</dbReference>
<comment type="similarity">
    <text evidence="2">Belongs to the UPF0057 (PMP3) family.</text>
</comment>
<feature type="transmembrane region" description="Helical" evidence="6">
    <location>
        <begin position="7"/>
        <end position="27"/>
    </location>
</feature>
<keyword evidence="4 6" id="KW-1133">Transmembrane helix</keyword>
<proteinExistence type="inferred from homology"/>